<dbReference type="Proteomes" id="UP000050969">
    <property type="component" value="Unassembled WGS sequence"/>
</dbReference>
<evidence type="ECO:0000256" key="2">
    <source>
        <dbReference type="ARBA" id="ARBA00010742"/>
    </source>
</evidence>
<dbReference type="PATRIC" id="fig|1293598.4.peg.1705"/>
<comment type="subcellular location">
    <subcellularLocation>
        <location evidence="1">Periplasm</location>
    </subcellularLocation>
</comment>
<keyword evidence="3" id="KW-0732">Signal</keyword>
<feature type="domain" description="SsuA/THI5-like" evidence="4">
    <location>
        <begin position="4"/>
        <end position="205"/>
    </location>
</feature>
<accession>A0A0R2MXD9</accession>
<comment type="caution">
    <text evidence="5">The sequence shown here is derived from an EMBL/GenBank/DDBJ whole genome shotgun (WGS) entry which is preliminary data.</text>
</comment>
<dbReference type="Gene3D" id="3.40.190.10">
    <property type="entry name" value="Periplasmic binding protein-like II"/>
    <property type="match status" value="2"/>
</dbReference>
<protein>
    <submittedName>
        <fullName evidence="5">NlpA lipoprotein</fullName>
    </submittedName>
</protein>
<dbReference type="GO" id="GO:0042597">
    <property type="term" value="C:periplasmic space"/>
    <property type="evidence" value="ECO:0007669"/>
    <property type="project" value="UniProtKB-SubCell"/>
</dbReference>
<comment type="similarity">
    <text evidence="2">Belongs to the bacterial solute-binding protein SsuA/TauA family.</text>
</comment>
<dbReference type="EMBL" id="JQCE01000042">
    <property type="protein sequence ID" value="KRO16275.1"/>
    <property type="molecule type" value="Genomic_DNA"/>
</dbReference>
<evidence type="ECO:0000256" key="1">
    <source>
        <dbReference type="ARBA" id="ARBA00004418"/>
    </source>
</evidence>
<dbReference type="InterPro" id="IPR015168">
    <property type="entry name" value="SsuA/THI5"/>
</dbReference>
<keyword evidence="6" id="KW-1185">Reference proteome</keyword>
<evidence type="ECO:0000313" key="5">
    <source>
        <dbReference type="EMBL" id="KRO16275.1"/>
    </source>
</evidence>
<dbReference type="PANTHER" id="PTHR30024:SF47">
    <property type="entry name" value="TAURINE-BINDING PERIPLASMIC PROTEIN"/>
    <property type="match status" value="1"/>
</dbReference>
<evidence type="ECO:0000313" key="6">
    <source>
        <dbReference type="Proteomes" id="UP000050969"/>
    </source>
</evidence>
<dbReference type="PANTHER" id="PTHR30024">
    <property type="entry name" value="ALIPHATIC SULFONATES-BINDING PROTEIN-RELATED"/>
    <property type="match status" value="1"/>
</dbReference>
<reference evidence="5 6" key="1">
    <citation type="journal article" date="2015" name="Genome Announc.">
        <title>Expanding the biotechnology potential of lactobacilli through comparative genomics of 213 strains and associated genera.</title>
        <authorList>
            <person name="Sun Z."/>
            <person name="Harris H.M."/>
            <person name="McCann A."/>
            <person name="Guo C."/>
            <person name="Argimon S."/>
            <person name="Zhang W."/>
            <person name="Yang X."/>
            <person name="Jeffery I.B."/>
            <person name="Cooney J.C."/>
            <person name="Kagawa T.F."/>
            <person name="Liu W."/>
            <person name="Song Y."/>
            <person name="Salvetti E."/>
            <person name="Wrobel A."/>
            <person name="Rasinkangas P."/>
            <person name="Parkhill J."/>
            <person name="Rea M.C."/>
            <person name="O'Sullivan O."/>
            <person name="Ritari J."/>
            <person name="Douillard F.P."/>
            <person name="Paul Ross R."/>
            <person name="Yang R."/>
            <person name="Briner A.E."/>
            <person name="Felis G.E."/>
            <person name="de Vos W.M."/>
            <person name="Barrangou R."/>
            <person name="Klaenhammer T.R."/>
            <person name="Caufield P.W."/>
            <person name="Cui Y."/>
            <person name="Zhang H."/>
            <person name="O'Toole P.W."/>
        </authorList>
    </citation>
    <scope>NUCLEOTIDE SEQUENCE [LARGE SCALE GENOMIC DNA]</scope>
    <source>
        <strain evidence="5 6">DSM 24301</strain>
    </source>
</reference>
<name>A0A0R2MXD9_9LACO</name>
<proteinExistence type="inferred from homology"/>
<evidence type="ECO:0000256" key="3">
    <source>
        <dbReference type="ARBA" id="ARBA00022729"/>
    </source>
</evidence>
<organism evidence="5 6">
    <name type="scientific">Lacticaseibacillus saniviri JCM 17471 = DSM 24301</name>
    <dbReference type="NCBI Taxonomy" id="1293598"/>
    <lineage>
        <taxon>Bacteria</taxon>
        <taxon>Bacillati</taxon>
        <taxon>Bacillota</taxon>
        <taxon>Bacilli</taxon>
        <taxon>Lactobacillales</taxon>
        <taxon>Lactobacillaceae</taxon>
        <taxon>Lacticaseibacillus</taxon>
    </lineage>
</organism>
<keyword evidence="5" id="KW-0449">Lipoprotein</keyword>
<sequence length="273" mass="30034">MPAPDSLPLYVAQEKGYFKDAGLDVDLKNFKSPKDRDTAIAGGQLDGAVTDIIAFTTYVNGQLGWKIGSGLTGYFGILTGDDSVKSVADLAGKKVALLPRQTPQFYLNTELAKANLTEKSVSISEVPQIPVRLQLVENKQVSATVVPDPFLSMGKAAGLRVLAQSNPKNYQTTIMAFDRKISKNADVRKRFYTAYNRAVKTINAHKASNYQSILTKQLGYPTAIAKSAKLPTYTKAKRVPNQMLGEAFNYAYQHQILKQEMDSESYQLKIQAD</sequence>
<dbReference type="SUPFAM" id="SSF53850">
    <property type="entry name" value="Periplasmic binding protein-like II"/>
    <property type="match status" value="1"/>
</dbReference>
<gene>
    <name evidence="5" type="ORF">IV56_GL001636</name>
</gene>
<dbReference type="STRING" id="1293598.IV56_GL001636"/>
<dbReference type="AlphaFoldDB" id="A0A0R2MXD9"/>
<dbReference type="Pfam" id="PF09084">
    <property type="entry name" value="NMT1"/>
    <property type="match status" value="1"/>
</dbReference>
<evidence type="ECO:0000259" key="4">
    <source>
        <dbReference type="Pfam" id="PF09084"/>
    </source>
</evidence>